<evidence type="ECO:0000259" key="9">
    <source>
        <dbReference type="Pfam" id="PF11710"/>
    </source>
</evidence>
<keyword evidence="8" id="KW-0732">Signal</keyword>
<feature type="transmembrane region" description="Helical" evidence="7">
    <location>
        <begin position="136"/>
        <end position="156"/>
    </location>
</feature>
<feature type="transmembrane region" description="Helical" evidence="7">
    <location>
        <begin position="176"/>
        <end position="194"/>
    </location>
</feature>
<feature type="chain" id="PRO_5043691745" evidence="8">
    <location>
        <begin position="22"/>
        <end position="657"/>
    </location>
</feature>
<feature type="region of interest" description="Disordered" evidence="6">
    <location>
        <begin position="621"/>
        <end position="657"/>
    </location>
</feature>
<sequence>MANVVALSRLRYLAFLPLVSCFPMSSISSSEYTSLDTKDVQRTLKVRIAALACSSASITASLTALYWFCRMEKRFRHRLIMLLVYGDLMRASWFFIASVVMLVHGTVRTESAFCQSSGFLIQYGTETSGKMAELDFVQFLTAIDFAVLVIAVHSALQVFHPSSQMTSDGLYPYRRFVYALAVLVPGTMASLAFVNPDWGYVSLGAFCTLPIRPFWYRLALTWIPRYMIALIIFGLAIAIYAYVGYEFRRYNTMSQSTGDSTTDTGTGMGETRFSSSGKEEEDYGGVTRPGNPDILKSRDWAPSLGRDTVTSQRRGSSVSFLCAGPGATTTLNRASSATPSTKTQSLPASTLHLPLERSDTIRPPLFAIPSGNTIRTAISTDDIQICSPSRAIDNILLTTTTTTTQDPDPLDTEPTPTISQPPNSQNTSPTSPGARQMARQRSRIHRQLRLMFIYPLVYTLMWLLPFVQHCTSYQNHYVQHPIYFLRLGSTICIASMGFVDCLIFSLREKPWRKISSSDGTLWGSFVVWKGRNHRRVGSLTAGSSLSAQGGVDGGERGLEMSKSCVGTSVGSNDYARAALEQARARLEREKEERLNALRERVETEGSVSEESGSCYSREYEEYGVRSEEAGNGNVAEEGGDWEKNETADKGKGRAVEP</sequence>
<evidence type="ECO:0000256" key="1">
    <source>
        <dbReference type="ARBA" id="ARBA00004141"/>
    </source>
</evidence>
<keyword evidence="2 7" id="KW-0812">Transmembrane</keyword>
<evidence type="ECO:0000256" key="2">
    <source>
        <dbReference type="ARBA" id="ARBA00022692"/>
    </source>
</evidence>
<feature type="compositionally biased region" description="Low complexity" evidence="6">
    <location>
        <begin position="399"/>
        <end position="432"/>
    </location>
</feature>
<evidence type="ECO:0000256" key="8">
    <source>
        <dbReference type="SAM" id="SignalP"/>
    </source>
</evidence>
<keyword evidence="4 7" id="KW-0472">Membrane</keyword>
<feature type="transmembrane region" description="Helical" evidence="7">
    <location>
        <begin position="223"/>
        <end position="243"/>
    </location>
</feature>
<feature type="compositionally biased region" description="Basic and acidic residues" evidence="6">
    <location>
        <begin position="640"/>
        <end position="657"/>
    </location>
</feature>
<evidence type="ECO:0000256" key="7">
    <source>
        <dbReference type="SAM" id="Phobius"/>
    </source>
</evidence>
<feature type="domain" description="G protein-coupled receptor GPR1/2/3 C-terminal" evidence="10">
    <location>
        <begin position="439"/>
        <end position="512"/>
    </location>
</feature>
<evidence type="ECO:0000256" key="6">
    <source>
        <dbReference type="SAM" id="MobiDB-lite"/>
    </source>
</evidence>
<keyword evidence="11" id="KW-0675">Receptor</keyword>
<gene>
    <name evidence="11" type="ORF">PTTW11_08695</name>
</gene>
<dbReference type="GO" id="GO:0004930">
    <property type="term" value="F:G protein-coupled receptor activity"/>
    <property type="evidence" value="ECO:0007669"/>
    <property type="project" value="TreeGrafter"/>
</dbReference>
<evidence type="ECO:0000256" key="4">
    <source>
        <dbReference type="ARBA" id="ARBA00023136"/>
    </source>
</evidence>
<dbReference type="InterPro" id="IPR022596">
    <property type="entry name" value="GPR1/2/3_C"/>
</dbReference>
<evidence type="ECO:0000256" key="3">
    <source>
        <dbReference type="ARBA" id="ARBA00022989"/>
    </source>
</evidence>
<organism evidence="11 12">
    <name type="scientific">Pyrenophora teres f. teres</name>
    <dbReference type="NCBI Taxonomy" id="97479"/>
    <lineage>
        <taxon>Eukaryota</taxon>
        <taxon>Fungi</taxon>
        <taxon>Dikarya</taxon>
        <taxon>Ascomycota</taxon>
        <taxon>Pezizomycotina</taxon>
        <taxon>Dothideomycetes</taxon>
        <taxon>Pleosporomycetidae</taxon>
        <taxon>Pleosporales</taxon>
        <taxon>Pleosporineae</taxon>
        <taxon>Pleosporaceae</taxon>
        <taxon>Pyrenophora</taxon>
    </lineage>
</organism>
<accession>A0A6S6WA61</accession>
<feature type="region of interest" description="Disordered" evidence="6">
    <location>
        <begin position="254"/>
        <end position="300"/>
    </location>
</feature>
<proteinExistence type="predicted"/>
<comment type="subcellular location">
    <subcellularLocation>
        <location evidence="1">Membrane</location>
        <topology evidence="1">Multi-pass membrane protein</topology>
    </subcellularLocation>
</comment>
<feature type="signal peptide" evidence="8">
    <location>
        <begin position="1"/>
        <end position="21"/>
    </location>
</feature>
<feature type="transmembrane region" description="Helical" evidence="7">
    <location>
        <begin position="487"/>
        <end position="506"/>
    </location>
</feature>
<dbReference type="PANTHER" id="PTHR23112">
    <property type="entry name" value="G PROTEIN-COUPLED RECEPTOR 157-RELATED"/>
    <property type="match status" value="1"/>
</dbReference>
<dbReference type="GO" id="GO:0007189">
    <property type="term" value="P:adenylate cyclase-activating G protein-coupled receptor signaling pathway"/>
    <property type="evidence" value="ECO:0007669"/>
    <property type="project" value="TreeGrafter"/>
</dbReference>
<evidence type="ECO:0000313" key="11">
    <source>
        <dbReference type="EMBL" id="CAE7200653.1"/>
    </source>
</evidence>
<feature type="domain" description="Glucose receptor Git3-like N-terminal" evidence="9">
    <location>
        <begin position="45"/>
        <end position="249"/>
    </location>
</feature>
<dbReference type="Pfam" id="PF11970">
    <property type="entry name" value="GPR_Gpa2_C"/>
    <property type="match status" value="1"/>
</dbReference>
<dbReference type="Proteomes" id="UP000472372">
    <property type="component" value="Chromosome 8"/>
</dbReference>
<evidence type="ECO:0000259" key="10">
    <source>
        <dbReference type="Pfam" id="PF11970"/>
    </source>
</evidence>
<dbReference type="SUPFAM" id="SSF81321">
    <property type="entry name" value="Family A G protein-coupled receptor-like"/>
    <property type="match status" value="1"/>
</dbReference>
<feature type="compositionally biased region" description="Low complexity" evidence="6">
    <location>
        <begin position="254"/>
        <end position="271"/>
    </location>
</feature>
<dbReference type="AlphaFoldDB" id="A0A6S6WA61"/>
<keyword evidence="3 7" id="KW-1133">Transmembrane helix</keyword>
<feature type="region of interest" description="Disordered" evidence="6">
    <location>
        <begin position="399"/>
        <end position="440"/>
    </location>
</feature>
<name>A0A6S6WA61_9PLEO</name>
<dbReference type="PANTHER" id="PTHR23112:SF37">
    <property type="entry name" value="G PROTEIN-COUPLED RECEPTOR GPR1"/>
    <property type="match status" value="1"/>
</dbReference>
<protein>
    <submittedName>
        <fullName evidence="11">Plasma membrane G-protein coupled receptor</fullName>
    </submittedName>
</protein>
<dbReference type="Pfam" id="PF11710">
    <property type="entry name" value="Git3"/>
    <property type="match status" value="1"/>
</dbReference>
<feature type="transmembrane region" description="Helical" evidence="7">
    <location>
        <begin position="46"/>
        <end position="68"/>
    </location>
</feature>
<feature type="transmembrane region" description="Helical" evidence="7">
    <location>
        <begin position="80"/>
        <end position="103"/>
    </location>
</feature>
<dbReference type="EMBL" id="HG992984">
    <property type="protein sequence ID" value="CAE7200653.1"/>
    <property type="molecule type" value="Genomic_DNA"/>
</dbReference>
<feature type="coiled-coil region" evidence="5">
    <location>
        <begin position="572"/>
        <end position="599"/>
    </location>
</feature>
<evidence type="ECO:0000256" key="5">
    <source>
        <dbReference type="SAM" id="Coils"/>
    </source>
</evidence>
<dbReference type="GO" id="GO:0005886">
    <property type="term" value="C:plasma membrane"/>
    <property type="evidence" value="ECO:0007669"/>
    <property type="project" value="TreeGrafter"/>
</dbReference>
<evidence type="ECO:0000313" key="12">
    <source>
        <dbReference type="Proteomes" id="UP000472372"/>
    </source>
</evidence>
<dbReference type="InterPro" id="IPR023041">
    <property type="entry name" value="Glucose_rcpt_Git3-like_N"/>
</dbReference>
<reference evidence="11" key="1">
    <citation type="submission" date="2021-02" db="EMBL/GenBank/DDBJ databases">
        <authorList>
            <person name="Syme A R."/>
            <person name="Syme A R."/>
            <person name="Moolhuijzen P."/>
        </authorList>
    </citation>
    <scope>NUCLEOTIDE SEQUENCE</scope>
    <source>
        <strain evidence="11">W1-1</strain>
    </source>
</reference>
<keyword evidence="5" id="KW-0175">Coiled coil</keyword>
<feature type="transmembrane region" description="Helical" evidence="7">
    <location>
        <begin position="448"/>
        <end position="467"/>
    </location>
</feature>